<name>A0A9D1Y2Y3_9FIRM</name>
<evidence type="ECO:0000256" key="6">
    <source>
        <dbReference type="ARBA" id="ARBA00023136"/>
    </source>
</evidence>
<dbReference type="AlphaFoldDB" id="A0A9D1Y2Y3"/>
<sequence>MPGTSAPAKAAPKKGMNKSLRDSLIAYSFIAPNFIGFCIITLVPMVISIALAFCDWDGVHAVEFVGLQNFIDLLDDDTFKASFVNTIVYTVGTVPLTLVCSLGLAILLNQKVKCRNFFRTVSFFPYVASLVAVAAVWNMIFNPAMGPINQVLSMLGVAQQDLPRWAAGRETAMLTVILFSVWKNMGYYMVIYLAGLQGTNLELNEAAELDGANKWQIFWNVTLPQLRPTTFFVVIMLTINSFKVYDQMYMITQGGPGNATMTLVYDIYNVAFVNTPRYGYASAISMVLFVLVLIVTIVQFKGSSND</sequence>
<dbReference type="SUPFAM" id="SSF161098">
    <property type="entry name" value="MetI-like"/>
    <property type="match status" value="1"/>
</dbReference>
<evidence type="ECO:0000256" key="3">
    <source>
        <dbReference type="ARBA" id="ARBA00022475"/>
    </source>
</evidence>
<dbReference type="Proteomes" id="UP000886751">
    <property type="component" value="Unassembled WGS sequence"/>
</dbReference>
<accession>A0A9D1Y2Y3</accession>
<evidence type="ECO:0000256" key="5">
    <source>
        <dbReference type="ARBA" id="ARBA00022989"/>
    </source>
</evidence>
<evidence type="ECO:0000313" key="10">
    <source>
        <dbReference type="Proteomes" id="UP000886751"/>
    </source>
</evidence>
<protein>
    <submittedName>
        <fullName evidence="9">Sugar ABC transporter permease</fullName>
    </submittedName>
</protein>
<dbReference type="CDD" id="cd06261">
    <property type="entry name" value="TM_PBP2"/>
    <property type="match status" value="1"/>
</dbReference>
<feature type="domain" description="ABC transmembrane type-1" evidence="8">
    <location>
        <begin position="83"/>
        <end position="299"/>
    </location>
</feature>
<reference evidence="9" key="2">
    <citation type="submission" date="2021-04" db="EMBL/GenBank/DDBJ databases">
        <authorList>
            <person name="Gilroy R."/>
        </authorList>
    </citation>
    <scope>NUCLEOTIDE SEQUENCE</scope>
    <source>
        <strain evidence="9">ChiHecec2B26-7398</strain>
    </source>
</reference>
<comment type="caution">
    <text evidence="9">The sequence shown here is derived from an EMBL/GenBank/DDBJ whole genome shotgun (WGS) entry which is preliminary data.</text>
</comment>
<feature type="transmembrane region" description="Helical" evidence="7">
    <location>
        <begin position="87"/>
        <end position="108"/>
    </location>
</feature>
<keyword evidence="5 7" id="KW-1133">Transmembrane helix</keyword>
<organism evidence="9 10">
    <name type="scientific">Candidatus Gemmiger excrementipullorum</name>
    <dbReference type="NCBI Taxonomy" id="2838610"/>
    <lineage>
        <taxon>Bacteria</taxon>
        <taxon>Bacillati</taxon>
        <taxon>Bacillota</taxon>
        <taxon>Clostridia</taxon>
        <taxon>Eubacteriales</taxon>
        <taxon>Gemmiger</taxon>
    </lineage>
</organism>
<gene>
    <name evidence="9" type="ORF">H9846_03100</name>
</gene>
<feature type="transmembrane region" description="Helical" evidence="7">
    <location>
        <begin position="120"/>
        <end position="140"/>
    </location>
</feature>
<dbReference type="InterPro" id="IPR035906">
    <property type="entry name" value="MetI-like_sf"/>
</dbReference>
<reference evidence="9" key="1">
    <citation type="journal article" date="2021" name="PeerJ">
        <title>Extensive microbial diversity within the chicken gut microbiome revealed by metagenomics and culture.</title>
        <authorList>
            <person name="Gilroy R."/>
            <person name="Ravi A."/>
            <person name="Getino M."/>
            <person name="Pursley I."/>
            <person name="Horton D.L."/>
            <person name="Alikhan N.F."/>
            <person name="Baker D."/>
            <person name="Gharbi K."/>
            <person name="Hall N."/>
            <person name="Watson M."/>
            <person name="Adriaenssens E.M."/>
            <person name="Foster-Nyarko E."/>
            <person name="Jarju S."/>
            <person name="Secka A."/>
            <person name="Antonio M."/>
            <person name="Oren A."/>
            <person name="Chaudhuri R.R."/>
            <person name="La Ragione R."/>
            <person name="Hildebrand F."/>
            <person name="Pallen M.J."/>
        </authorList>
    </citation>
    <scope>NUCLEOTIDE SEQUENCE</scope>
    <source>
        <strain evidence="9">ChiHecec2B26-7398</strain>
    </source>
</reference>
<evidence type="ECO:0000256" key="2">
    <source>
        <dbReference type="ARBA" id="ARBA00022448"/>
    </source>
</evidence>
<feature type="transmembrane region" description="Helical" evidence="7">
    <location>
        <begin position="217"/>
        <end position="239"/>
    </location>
</feature>
<dbReference type="PANTHER" id="PTHR30193">
    <property type="entry name" value="ABC TRANSPORTER PERMEASE PROTEIN"/>
    <property type="match status" value="1"/>
</dbReference>
<comment type="similarity">
    <text evidence="7">Belongs to the binding-protein-dependent transport system permease family.</text>
</comment>
<keyword evidence="2 7" id="KW-0813">Transport</keyword>
<dbReference type="InterPro" id="IPR000515">
    <property type="entry name" value="MetI-like"/>
</dbReference>
<evidence type="ECO:0000256" key="1">
    <source>
        <dbReference type="ARBA" id="ARBA00004651"/>
    </source>
</evidence>
<dbReference type="EMBL" id="DXEI01000052">
    <property type="protein sequence ID" value="HIX94425.1"/>
    <property type="molecule type" value="Genomic_DNA"/>
</dbReference>
<dbReference type="GO" id="GO:0055085">
    <property type="term" value="P:transmembrane transport"/>
    <property type="evidence" value="ECO:0007669"/>
    <property type="project" value="InterPro"/>
</dbReference>
<evidence type="ECO:0000256" key="4">
    <source>
        <dbReference type="ARBA" id="ARBA00022692"/>
    </source>
</evidence>
<dbReference type="PROSITE" id="PS50928">
    <property type="entry name" value="ABC_TM1"/>
    <property type="match status" value="1"/>
</dbReference>
<feature type="transmembrane region" description="Helical" evidence="7">
    <location>
        <begin position="278"/>
        <end position="300"/>
    </location>
</feature>
<evidence type="ECO:0000256" key="7">
    <source>
        <dbReference type="RuleBase" id="RU363032"/>
    </source>
</evidence>
<dbReference type="Gene3D" id="1.10.3720.10">
    <property type="entry name" value="MetI-like"/>
    <property type="match status" value="1"/>
</dbReference>
<feature type="transmembrane region" description="Helical" evidence="7">
    <location>
        <begin position="172"/>
        <end position="196"/>
    </location>
</feature>
<feature type="transmembrane region" description="Helical" evidence="7">
    <location>
        <begin position="24"/>
        <end position="53"/>
    </location>
</feature>
<dbReference type="PANTHER" id="PTHR30193:SF37">
    <property type="entry name" value="INNER MEMBRANE ABC TRANSPORTER PERMEASE PROTEIN YCJO"/>
    <property type="match status" value="1"/>
</dbReference>
<dbReference type="GO" id="GO:0005886">
    <property type="term" value="C:plasma membrane"/>
    <property type="evidence" value="ECO:0007669"/>
    <property type="project" value="UniProtKB-SubCell"/>
</dbReference>
<dbReference type="Pfam" id="PF00528">
    <property type="entry name" value="BPD_transp_1"/>
    <property type="match status" value="1"/>
</dbReference>
<evidence type="ECO:0000313" key="9">
    <source>
        <dbReference type="EMBL" id="HIX94425.1"/>
    </source>
</evidence>
<evidence type="ECO:0000259" key="8">
    <source>
        <dbReference type="PROSITE" id="PS50928"/>
    </source>
</evidence>
<keyword evidence="4 7" id="KW-0812">Transmembrane</keyword>
<keyword evidence="3" id="KW-1003">Cell membrane</keyword>
<dbReference type="SUPFAM" id="SSF160964">
    <property type="entry name" value="MalF N-terminal region-like"/>
    <property type="match status" value="1"/>
</dbReference>
<comment type="subcellular location">
    <subcellularLocation>
        <location evidence="1 7">Cell membrane</location>
        <topology evidence="1 7">Multi-pass membrane protein</topology>
    </subcellularLocation>
</comment>
<dbReference type="InterPro" id="IPR051393">
    <property type="entry name" value="ABC_transporter_permease"/>
</dbReference>
<proteinExistence type="inferred from homology"/>
<keyword evidence="6 7" id="KW-0472">Membrane</keyword>